<feature type="domain" description="DUF4116" evidence="1">
    <location>
        <begin position="300"/>
        <end position="334"/>
    </location>
</feature>
<evidence type="ECO:0000259" key="1">
    <source>
        <dbReference type="Pfam" id="PF13475"/>
    </source>
</evidence>
<feature type="domain" description="DUF4116" evidence="1">
    <location>
        <begin position="180"/>
        <end position="221"/>
    </location>
</feature>
<dbReference type="VEuPathDB" id="AmoebaDB:NAEGRDRAFT_72778"/>
<proteinExistence type="predicted"/>
<feature type="domain" description="DUF4116" evidence="1">
    <location>
        <begin position="230"/>
        <end position="277"/>
    </location>
</feature>
<dbReference type="RefSeq" id="XP_002672058.1">
    <property type="nucleotide sequence ID" value="XM_002672012.1"/>
</dbReference>
<feature type="domain" description="DUF4116" evidence="1">
    <location>
        <begin position="88"/>
        <end position="135"/>
    </location>
</feature>
<reference evidence="2 3" key="1">
    <citation type="journal article" date="2010" name="Cell">
        <title>The genome of Naegleria gruberi illuminates early eukaryotic versatility.</title>
        <authorList>
            <person name="Fritz-Laylin L.K."/>
            <person name="Prochnik S.E."/>
            <person name="Ginger M.L."/>
            <person name="Dacks J.B."/>
            <person name="Carpenter M.L."/>
            <person name="Field M.C."/>
            <person name="Kuo A."/>
            <person name="Paredez A."/>
            <person name="Chapman J."/>
            <person name="Pham J."/>
            <person name="Shu S."/>
            <person name="Neupane R."/>
            <person name="Cipriano M."/>
            <person name="Mancuso J."/>
            <person name="Tu H."/>
            <person name="Salamov A."/>
            <person name="Lindquist E."/>
            <person name="Shapiro H."/>
            <person name="Lucas S."/>
            <person name="Grigoriev I.V."/>
            <person name="Cande W.Z."/>
            <person name="Fulton C."/>
            <person name="Rokhsar D.S."/>
            <person name="Dawson S.C."/>
        </authorList>
    </citation>
    <scope>NUCLEOTIDE SEQUENCE [LARGE SCALE GENOMIC DNA]</scope>
    <source>
        <strain evidence="2 3">NEG-M</strain>
    </source>
</reference>
<evidence type="ECO:0000313" key="3">
    <source>
        <dbReference type="Proteomes" id="UP000006671"/>
    </source>
</evidence>
<protein>
    <submittedName>
        <fullName evidence="2">Predicted protein</fullName>
    </submittedName>
</protein>
<dbReference type="Pfam" id="PF13475">
    <property type="entry name" value="DUF4116"/>
    <property type="match status" value="4"/>
</dbReference>
<sequence length="475" mass="55690">MFKVLLEKRNQDYNRKRTSKIRRGRFKDEGSDDSGDEDNISIDWEYFINLNPKVLRFVKNRWKELDREVVLQALRKDIIAIYSLQALDREMALLVVETNPLALKYEHGVWQNDKEIVLKAISQNKNLLVYACDSIIEEVLRNRELIEYSQEDVINLVLNGVKEKPSLFNYLPEHMKTNHEFVIKLVELDTRISEFIPESLKQNREFLMELVKYDRNAFYNCKDMDLRGSRQFLLNALSTYRFSLSSAPSHLKDDKEFVMECLTAYPADLDEASSRLRDDEQVVELVLKEFNNASNRLKDDKDFVMKHIEEFPQMYQSLSQRLKSDKEIILKCASGGGVISNGYFFHDDDFVLELVERNAHIVETLGKITPEFAKKCIERNGFCYHLLKQHSMVTESDELDQLAALSRGYLADKHTEDIRPTYGFHKIKTRTSYEDREIVDSWIKKRLEKQYDGLYISLSSPIFVKGKFVNTHIKG</sequence>
<dbReference type="AlphaFoldDB" id="D2VUT5"/>
<dbReference type="KEGG" id="ngr:NAEGRDRAFT_72778"/>
<organism evidence="3">
    <name type="scientific">Naegleria gruberi</name>
    <name type="common">Amoeba</name>
    <dbReference type="NCBI Taxonomy" id="5762"/>
    <lineage>
        <taxon>Eukaryota</taxon>
        <taxon>Discoba</taxon>
        <taxon>Heterolobosea</taxon>
        <taxon>Tetramitia</taxon>
        <taxon>Eutetramitia</taxon>
        <taxon>Vahlkampfiidae</taxon>
        <taxon>Naegleria</taxon>
    </lineage>
</organism>
<name>D2VUT5_NAEGR</name>
<accession>D2VUT5</accession>
<evidence type="ECO:0000313" key="2">
    <source>
        <dbReference type="EMBL" id="EFC39314.1"/>
    </source>
</evidence>
<dbReference type="GeneID" id="8853584"/>
<dbReference type="InParanoid" id="D2VUT5"/>
<keyword evidence="3" id="KW-1185">Reference proteome</keyword>
<dbReference type="InterPro" id="IPR025197">
    <property type="entry name" value="DUF4116"/>
</dbReference>
<dbReference type="Proteomes" id="UP000006671">
    <property type="component" value="Unassembled WGS sequence"/>
</dbReference>
<dbReference type="EMBL" id="GG738900">
    <property type="protein sequence ID" value="EFC39314.1"/>
    <property type="molecule type" value="Genomic_DNA"/>
</dbReference>
<gene>
    <name evidence="2" type="ORF">NAEGRDRAFT_72778</name>
</gene>